<sequence>MGRLTRTIGLHGSSCSLLVGFLVYLRHPDQPAPFLLPTAGSTGGLAWTTGLHGSSYSQLVGYLVHLCHPDQPAPFLLSTVEASGGLACATRGSCYRPCRQPRGLLRAASLRTHTAIVGSSSMLISQCRG</sequence>
<comment type="caution">
    <text evidence="1">The sequence shown here is derived from an EMBL/GenBank/DDBJ whole genome shotgun (WGS) entry which is preliminary data.</text>
</comment>
<reference evidence="1" key="2">
    <citation type="submission" date="2021-02" db="EMBL/GenBank/DDBJ databases">
        <authorList>
            <person name="Kimball J.A."/>
            <person name="Haas M.W."/>
            <person name="Macchietto M."/>
            <person name="Kono T."/>
            <person name="Duquette J."/>
            <person name="Shao M."/>
        </authorList>
    </citation>
    <scope>NUCLEOTIDE SEQUENCE</scope>
    <source>
        <tissue evidence="1">Fresh leaf tissue</tissue>
    </source>
</reference>
<accession>A0A8J5SSR5</accession>
<dbReference type="Proteomes" id="UP000729402">
    <property type="component" value="Unassembled WGS sequence"/>
</dbReference>
<reference evidence="1" key="1">
    <citation type="journal article" date="2021" name="bioRxiv">
        <title>Whole Genome Assembly and Annotation of Northern Wild Rice, Zizania palustris L., Supports a Whole Genome Duplication in the Zizania Genus.</title>
        <authorList>
            <person name="Haas M."/>
            <person name="Kono T."/>
            <person name="Macchietto M."/>
            <person name="Millas R."/>
            <person name="McGilp L."/>
            <person name="Shao M."/>
            <person name="Duquette J."/>
            <person name="Hirsch C.N."/>
            <person name="Kimball J."/>
        </authorList>
    </citation>
    <scope>NUCLEOTIDE SEQUENCE</scope>
    <source>
        <tissue evidence="1">Fresh leaf tissue</tissue>
    </source>
</reference>
<organism evidence="1 2">
    <name type="scientific">Zizania palustris</name>
    <name type="common">Northern wild rice</name>
    <dbReference type="NCBI Taxonomy" id="103762"/>
    <lineage>
        <taxon>Eukaryota</taxon>
        <taxon>Viridiplantae</taxon>
        <taxon>Streptophyta</taxon>
        <taxon>Embryophyta</taxon>
        <taxon>Tracheophyta</taxon>
        <taxon>Spermatophyta</taxon>
        <taxon>Magnoliopsida</taxon>
        <taxon>Liliopsida</taxon>
        <taxon>Poales</taxon>
        <taxon>Poaceae</taxon>
        <taxon>BOP clade</taxon>
        <taxon>Oryzoideae</taxon>
        <taxon>Oryzeae</taxon>
        <taxon>Zizaniinae</taxon>
        <taxon>Zizania</taxon>
    </lineage>
</organism>
<dbReference type="EMBL" id="JAAALK010000287">
    <property type="protein sequence ID" value="KAG8060609.1"/>
    <property type="molecule type" value="Genomic_DNA"/>
</dbReference>
<evidence type="ECO:0000313" key="1">
    <source>
        <dbReference type="EMBL" id="KAG8060609.1"/>
    </source>
</evidence>
<dbReference type="AlphaFoldDB" id="A0A8J5SSR5"/>
<keyword evidence="2" id="KW-1185">Reference proteome</keyword>
<name>A0A8J5SSR5_ZIZPA</name>
<gene>
    <name evidence="1" type="ORF">GUJ93_ZPchr0002g26078</name>
</gene>
<proteinExistence type="predicted"/>
<evidence type="ECO:0000313" key="2">
    <source>
        <dbReference type="Proteomes" id="UP000729402"/>
    </source>
</evidence>
<protein>
    <submittedName>
        <fullName evidence="1">Uncharacterized protein</fullName>
    </submittedName>
</protein>